<dbReference type="GO" id="GO:0046983">
    <property type="term" value="F:protein dimerization activity"/>
    <property type="evidence" value="ECO:0007669"/>
    <property type="project" value="InterPro"/>
</dbReference>
<evidence type="ECO:0000256" key="2">
    <source>
        <dbReference type="ARBA" id="ARBA00004267"/>
    </source>
</evidence>
<dbReference type="WBParaSite" id="sdigi.contig171.g5611.t1">
    <property type="protein sequence ID" value="sdigi.contig171.g5611.t1"/>
    <property type="gene ID" value="sdigi.contig171.g5611"/>
</dbReference>
<keyword evidence="4" id="KW-0240">DNA-directed RNA polymerase</keyword>
<keyword evidence="7" id="KW-0547">Nucleotide-binding</keyword>
<name>A0A915PHC3_9BILA</name>
<dbReference type="GO" id="GO:0005634">
    <property type="term" value="C:nucleus"/>
    <property type="evidence" value="ECO:0007669"/>
    <property type="project" value="UniProtKB-SubCell"/>
</dbReference>
<evidence type="ECO:0000259" key="13">
    <source>
        <dbReference type="SMART" id="SM00864"/>
    </source>
</evidence>
<dbReference type="InterPro" id="IPR023123">
    <property type="entry name" value="Tubulin_C"/>
</dbReference>
<dbReference type="InterPro" id="IPR018316">
    <property type="entry name" value="Tubulin/FtsZ_2-layer-sand-dom"/>
</dbReference>
<dbReference type="Pfam" id="PF00091">
    <property type="entry name" value="Tubulin"/>
    <property type="match status" value="1"/>
</dbReference>
<protein>
    <recommendedName>
        <fullName evidence="12">DNA-directed RNA polymerase I subunit D</fullName>
    </recommendedName>
</protein>
<dbReference type="GO" id="GO:0000930">
    <property type="term" value="C:gamma-tubulin complex"/>
    <property type="evidence" value="ECO:0007669"/>
    <property type="project" value="InterPro"/>
</dbReference>
<dbReference type="SUPFAM" id="SSF52490">
    <property type="entry name" value="Tubulin nucleotide-binding domain-like"/>
    <property type="match status" value="1"/>
</dbReference>
<evidence type="ECO:0000256" key="6">
    <source>
        <dbReference type="ARBA" id="ARBA00022701"/>
    </source>
</evidence>
<dbReference type="InterPro" id="IPR036603">
    <property type="entry name" value="RBP11-like"/>
</dbReference>
<keyword evidence="10" id="KW-0206">Cytoskeleton</keyword>
<dbReference type="CDD" id="cd02188">
    <property type="entry name" value="gamma_tubulin"/>
    <property type="match status" value="1"/>
</dbReference>
<keyword evidence="5" id="KW-0963">Cytoplasm</keyword>
<evidence type="ECO:0000256" key="9">
    <source>
        <dbReference type="ARBA" id="ARBA00023163"/>
    </source>
</evidence>
<evidence type="ECO:0000256" key="5">
    <source>
        <dbReference type="ARBA" id="ARBA00022490"/>
    </source>
</evidence>
<evidence type="ECO:0000256" key="10">
    <source>
        <dbReference type="ARBA" id="ARBA00023212"/>
    </source>
</evidence>
<dbReference type="Pfam" id="PF13656">
    <property type="entry name" value="RNA_pol_L_2"/>
    <property type="match status" value="1"/>
</dbReference>
<dbReference type="HAMAP" id="MF_00261">
    <property type="entry name" value="RNApol_arch_Rpo11"/>
    <property type="match status" value="1"/>
</dbReference>
<dbReference type="Proteomes" id="UP000887581">
    <property type="component" value="Unplaced"/>
</dbReference>
<comment type="subcellular location">
    <subcellularLocation>
        <location evidence="2">Cytoplasm</location>
        <location evidence="2">Cytoskeleton</location>
        <location evidence="2">Microtubule organizing center</location>
    </subcellularLocation>
    <subcellularLocation>
        <location evidence="1">Nucleus</location>
    </subcellularLocation>
</comment>
<dbReference type="PROSITE" id="PS01154">
    <property type="entry name" value="RNA_POL_L_13KD"/>
    <property type="match status" value="1"/>
</dbReference>
<dbReference type="InterPro" id="IPR037103">
    <property type="entry name" value="Tubulin/FtsZ-like_C"/>
</dbReference>
<dbReference type="SUPFAM" id="SSF55307">
    <property type="entry name" value="Tubulin C-terminal domain-like"/>
    <property type="match status" value="1"/>
</dbReference>
<dbReference type="Gene3D" id="3.30.1330.20">
    <property type="entry name" value="Tubulin/FtsZ, C-terminal domain"/>
    <property type="match status" value="1"/>
</dbReference>
<dbReference type="PRINTS" id="PR01164">
    <property type="entry name" value="GAMMATUBULIN"/>
</dbReference>
<dbReference type="PANTHER" id="PTHR11588">
    <property type="entry name" value="TUBULIN"/>
    <property type="match status" value="1"/>
</dbReference>
<sequence>MAKPLDPEQKVEILNAASLRTDPTNLTVILHEEDHTIGNSLKHILCQMPDVEFCGYNVPHPLEDKILVRLQTKNGIPAADLLMKGLEELEHVFASIRKKFDASYSTFTASGMPSEIIAIQFGQCGNQIGDAFWRALCAEHGIGSNGVPIQSDLDAKDLKRVFFYQADDERYVPRAVLVDLEPRVINGIITSDYRTLYNMENIFMSRSGGGAGNNFASGYKQGREAQEALFDILEREAENSDYLEGFMLCHAIAGGTGSGMGSHALEKISDRFPKKLVQTYSVFPVMRKGEASDVVVQPYNSILTLARLIEHPNCVVVLDNTALHRIASENAPDSNSSFSHINSMVSRIMCASTATLRFPGAMNTRLINLIAPLAAYPPMRFIQTGFTPLREGDATVMKTSVGDVLRRLLQPKSMMSSAVMEKGIDHCMLSALAILQGRIDPTEIYSSLAKIKERRDIKFAPWGSGSLNITQCRRSPYLPVTNRVSGLMLCNHTNAASLFQESLNQCETLLKKKAYLDQFLKEDPDVLSMLSDAVERVRETVQTYRNATKPDFIEIN</sequence>
<dbReference type="Gene3D" id="3.30.1360.10">
    <property type="entry name" value="RNA polymerase, RBP11-like subunit"/>
    <property type="match status" value="1"/>
</dbReference>
<dbReference type="GO" id="GO:0031122">
    <property type="term" value="P:cytoplasmic microtubule organization"/>
    <property type="evidence" value="ECO:0007669"/>
    <property type="project" value="InterPro"/>
</dbReference>
<dbReference type="GO" id="GO:0005525">
    <property type="term" value="F:GTP binding"/>
    <property type="evidence" value="ECO:0007669"/>
    <property type="project" value="UniProtKB-KW"/>
</dbReference>
<dbReference type="InterPro" id="IPR022905">
    <property type="entry name" value="Rpo11-like"/>
</dbReference>
<dbReference type="AlphaFoldDB" id="A0A915PHC3"/>
<dbReference type="InterPro" id="IPR036525">
    <property type="entry name" value="Tubulin/FtsZ_GTPase_sf"/>
</dbReference>
<proteinExistence type="inferred from homology"/>
<keyword evidence="8" id="KW-0342">GTP-binding</keyword>
<keyword evidence="9" id="KW-0804">Transcription</keyword>
<dbReference type="Gene3D" id="1.10.287.600">
    <property type="entry name" value="Helix hairpin bin"/>
    <property type="match status" value="1"/>
</dbReference>
<dbReference type="SMART" id="SM00864">
    <property type="entry name" value="Tubulin"/>
    <property type="match status" value="1"/>
</dbReference>
<dbReference type="PROSITE" id="PS00227">
    <property type="entry name" value="TUBULIN"/>
    <property type="match status" value="1"/>
</dbReference>
<dbReference type="GO" id="GO:0003899">
    <property type="term" value="F:DNA-directed RNA polymerase activity"/>
    <property type="evidence" value="ECO:0007669"/>
    <property type="project" value="InterPro"/>
</dbReference>
<dbReference type="InterPro" id="IPR033898">
    <property type="entry name" value="RNAP_AC19"/>
</dbReference>
<evidence type="ECO:0000256" key="8">
    <source>
        <dbReference type="ARBA" id="ARBA00023134"/>
    </source>
</evidence>
<evidence type="ECO:0000256" key="3">
    <source>
        <dbReference type="ARBA" id="ARBA00009636"/>
    </source>
</evidence>
<dbReference type="InterPro" id="IPR003008">
    <property type="entry name" value="Tubulin_FtsZ_GTPase"/>
</dbReference>
<dbReference type="InterPro" id="IPR009025">
    <property type="entry name" value="RBP11-like_dimer"/>
</dbReference>
<feature type="domain" description="Tubulin/FtsZ GTPase" evidence="13">
    <location>
        <begin position="159"/>
        <end position="360"/>
    </location>
</feature>
<dbReference type="PRINTS" id="PR01161">
    <property type="entry name" value="TUBULIN"/>
</dbReference>
<dbReference type="GO" id="GO:0006351">
    <property type="term" value="P:DNA-templated transcription"/>
    <property type="evidence" value="ECO:0007669"/>
    <property type="project" value="InterPro"/>
</dbReference>
<keyword evidence="6" id="KW-0493">Microtubule</keyword>
<keyword evidence="11" id="KW-0539">Nucleus</keyword>
<evidence type="ECO:0000256" key="4">
    <source>
        <dbReference type="ARBA" id="ARBA00022478"/>
    </source>
</evidence>
<dbReference type="GO" id="GO:0000428">
    <property type="term" value="C:DNA-directed RNA polymerase complex"/>
    <property type="evidence" value="ECO:0007669"/>
    <property type="project" value="UniProtKB-KW"/>
</dbReference>
<evidence type="ECO:0000256" key="12">
    <source>
        <dbReference type="ARBA" id="ARBA00031757"/>
    </source>
</evidence>
<accession>A0A915PHC3</accession>
<dbReference type="InterPro" id="IPR000217">
    <property type="entry name" value="Tubulin"/>
</dbReference>
<evidence type="ECO:0000256" key="7">
    <source>
        <dbReference type="ARBA" id="ARBA00022741"/>
    </source>
</evidence>
<dbReference type="Pfam" id="PF03953">
    <property type="entry name" value="Tubulin_C"/>
    <property type="match status" value="1"/>
</dbReference>
<dbReference type="SUPFAM" id="SSF55257">
    <property type="entry name" value="RBP11-like subunits of RNA polymerase"/>
    <property type="match status" value="1"/>
</dbReference>
<dbReference type="InterPro" id="IPR017975">
    <property type="entry name" value="Tubulin_CS"/>
</dbReference>
<organism evidence="14 15">
    <name type="scientific">Setaria digitata</name>
    <dbReference type="NCBI Taxonomy" id="48799"/>
    <lineage>
        <taxon>Eukaryota</taxon>
        <taxon>Metazoa</taxon>
        <taxon>Ecdysozoa</taxon>
        <taxon>Nematoda</taxon>
        <taxon>Chromadorea</taxon>
        <taxon>Rhabditida</taxon>
        <taxon>Spirurina</taxon>
        <taxon>Spiruromorpha</taxon>
        <taxon>Filarioidea</taxon>
        <taxon>Setariidae</taxon>
        <taxon>Setaria</taxon>
    </lineage>
</organism>
<dbReference type="GO" id="GO:0007020">
    <property type="term" value="P:microtubule nucleation"/>
    <property type="evidence" value="ECO:0007669"/>
    <property type="project" value="InterPro"/>
</dbReference>
<dbReference type="InterPro" id="IPR002454">
    <property type="entry name" value="Gamma_tubulin"/>
</dbReference>
<dbReference type="Gene3D" id="3.40.50.1440">
    <property type="entry name" value="Tubulin/FtsZ, GTPase domain"/>
    <property type="match status" value="1"/>
</dbReference>
<evidence type="ECO:0000313" key="14">
    <source>
        <dbReference type="Proteomes" id="UP000887581"/>
    </source>
</evidence>
<reference evidence="15" key="1">
    <citation type="submission" date="2022-11" db="UniProtKB">
        <authorList>
            <consortium name="WormBaseParasite"/>
        </authorList>
    </citation>
    <scope>IDENTIFICATION</scope>
</reference>
<comment type="similarity">
    <text evidence="3">Belongs to the tubulin family.</text>
</comment>
<dbReference type="InterPro" id="IPR008193">
    <property type="entry name" value="RNA_pol_Rpb11_13-16kDa_CS"/>
</dbReference>
<dbReference type="CDD" id="cd07029">
    <property type="entry name" value="RNAP_I_III_AC19"/>
    <property type="match status" value="1"/>
</dbReference>
<keyword evidence="14" id="KW-1185">Reference proteome</keyword>
<dbReference type="GO" id="GO:0003677">
    <property type="term" value="F:DNA binding"/>
    <property type="evidence" value="ECO:0007669"/>
    <property type="project" value="InterPro"/>
</dbReference>
<evidence type="ECO:0000313" key="15">
    <source>
        <dbReference type="WBParaSite" id="sdigi.contig171.g5611.t1"/>
    </source>
</evidence>
<evidence type="ECO:0000256" key="11">
    <source>
        <dbReference type="ARBA" id="ARBA00023242"/>
    </source>
</evidence>
<dbReference type="InterPro" id="IPR008280">
    <property type="entry name" value="Tub_FtsZ_C"/>
</dbReference>
<evidence type="ECO:0000256" key="1">
    <source>
        <dbReference type="ARBA" id="ARBA00004123"/>
    </source>
</evidence>
<dbReference type="GO" id="GO:0005874">
    <property type="term" value="C:microtubule"/>
    <property type="evidence" value="ECO:0007669"/>
    <property type="project" value="UniProtKB-KW"/>
</dbReference>